<feature type="compositionally biased region" description="Polar residues" evidence="1">
    <location>
        <begin position="1334"/>
        <end position="1343"/>
    </location>
</feature>
<feature type="region of interest" description="Disordered" evidence="1">
    <location>
        <begin position="1289"/>
        <end position="1354"/>
    </location>
</feature>
<feature type="region of interest" description="Disordered" evidence="1">
    <location>
        <begin position="551"/>
        <end position="598"/>
    </location>
</feature>
<dbReference type="InterPro" id="IPR012486">
    <property type="entry name" value="Far11/STRP_N"/>
</dbReference>
<dbReference type="InterPro" id="IPR018555">
    <property type="entry name" value="C630.06c-like"/>
</dbReference>
<gene>
    <name evidence="4" type="ORF">MDCFG202_LOCUS206365</name>
</gene>
<organism evidence="4 5">
    <name type="scientific">Gibberella zeae</name>
    <name type="common">Wheat head blight fungus</name>
    <name type="synonym">Fusarium graminearum</name>
    <dbReference type="NCBI Taxonomy" id="5518"/>
    <lineage>
        <taxon>Eukaryota</taxon>
        <taxon>Fungi</taxon>
        <taxon>Dikarya</taxon>
        <taxon>Ascomycota</taxon>
        <taxon>Pezizomycotina</taxon>
        <taxon>Sordariomycetes</taxon>
        <taxon>Hypocreomycetidae</taxon>
        <taxon>Hypocreales</taxon>
        <taxon>Nectriaceae</taxon>
        <taxon>Fusarium</taxon>
    </lineage>
</organism>
<dbReference type="InterPro" id="IPR040185">
    <property type="entry name" value="Far11/STRP"/>
</dbReference>
<feature type="compositionally biased region" description="Basic residues" evidence="1">
    <location>
        <begin position="387"/>
        <end position="403"/>
    </location>
</feature>
<dbReference type="EMBL" id="CAJPIJ010000119">
    <property type="protein sequence ID" value="CAG1980717.1"/>
    <property type="molecule type" value="Genomic_DNA"/>
</dbReference>
<dbReference type="GO" id="GO:0005829">
    <property type="term" value="C:cytosol"/>
    <property type="evidence" value="ECO:0007669"/>
    <property type="project" value="TreeGrafter"/>
</dbReference>
<feature type="region of interest" description="Disordered" evidence="1">
    <location>
        <begin position="1160"/>
        <end position="1199"/>
    </location>
</feature>
<feature type="compositionally biased region" description="Basic and acidic residues" evidence="1">
    <location>
        <begin position="1088"/>
        <end position="1097"/>
    </location>
</feature>
<feature type="compositionally biased region" description="Low complexity" evidence="1">
    <location>
        <begin position="1160"/>
        <end position="1169"/>
    </location>
</feature>
<reference evidence="4" key="1">
    <citation type="submission" date="2021-03" db="EMBL/GenBank/DDBJ databases">
        <authorList>
            <person name="Alouane T."/>
            <person name="Langin T."/>
            <person name="Bonhomme L."/>
        </authorList>
    </citation>
    <scope>NUCLEOTIDE SEQUENCE</scope>
    <source>
        <strain evidence="4">MDC_Fg202</strain>
    </source>
</reference>
<protein>
    <submittedName>
        <fullName evidence="4">Uncharacterized protein</fullName>
    </submittedName>
</protein>
<dbReference type="Pfam" id="PF11882">
    <property type="entry name" value="DUF3402"/>
    <property type="match status" value="1"/>
</dbReference>
<feature type="compositionally biased region" description="Acidic residues" evidence="1">
    <location>
        <begin position="1295"/>
        <end position="1312"/>
    </location>
</feature>
<evidence type="ECO:0000256" key="1">
    <source>
        <dbReference type="SAM" id="MobiDB-lite"/>
    </source>
</evidence>
<evidence type="ECO:0000313" key="4">
    <source>
        <dbReference type="EMBL" id="CAG1980717.1"/>
    </source>
</evidence>
<comment type="caution">
    <text evidence="4">The sequence shown here is derived from an EMBL/GenBank/DDBJ whole genome shotgun (WGS) entry which is preliminary data.</text>
</comment>
<dbReference type="GO" id="GO:0007010">
    <property type="term" value="P:cytoskeleton organization"/>
    <property type="evidence" value="ECO:0007669"/>
    <property type="project" value="TreeGrafter"/>
</dbReference>
<feature type="compositionally biased region" description="Basic and acidic residues" evidence="1">
    <location>
        <begin position="404"/>
        <end position="425"/>
    </location>
</feature>
<dbReference type="SMART" id="SM01293">
    <property type="entry name" value="DUF3402"/>
    <property type="match status" value="1"/>
</dbReference>
<dbReference type="InterPro" id="IPR021819">
    <property type="entry name" value="Far11/STRP_C"/>
</dbReference>
<proteinExistence type="predicted"/>
<name>A0A9N8NIF4_GIBZA</name>
<dbReference type="PANTHER" id="PTHR13239:SF4">
    <property type="entry name" value="AT25231P"/>
    <property type="match status" value="1"/>
</dbReference>
<feature type="region of interest" description="Disordered" evidence="1">
    <location>
        <begin position="372"/>
        <end position="475"/>
    </location>
</feature>
<feature type="domain" description="Far11/STRP N-terminal" evidence="2">
    <location>
        <begin position="617"/>
        <end position="913"/>
    </location>
</feature>
<feature type="compositionally biased region" description="Polar residues" evidence="1">
    <location>
        <begin position="509"/>
        <end position="521"/>
    </location>
</feature>
<feature type="region of interest" description="Disordered" evidence="1">
    <location>
        <begin position="1088"/>
        <end position="1112"/>
    </location>
</feature>
<evidence type="ECO:0000259" key="3">
    <source>
        <dbReference type="SMART" id="SM01293"/>
    </source>
</evidence>
<feature type="compositionally biased region" description="Pro residues" evidence="1">
    <location>
        <begin position="556"/>
        <end position="567"/>
    </location>
</feature>
<dbReference type="Pfam" id="PF07923">
    <property type="entry name" value="N1221"/>
    <property type="match status" value="1"/>
</dbReference>
<dbReference type="Proteomes" id="UP000746612">
    <property type="component" value="Unassembled WGS sequence"/>
</dbReference>
<feature type="domain" description="Far11/STRP C-terminal" evidence="3">
    <location>
        <begin position="1020"/>
        <end position="1510"/>
    </location>
</feature>
<feature type="region of interest" description="Disordered" evidence="1">
    <location>
        <begin position="509"/>
        <end position="537"/>
    </location>
</feature>
<dbReference type="Pfam" id="PF09428">
    <property type="entry name" value="DUF2011"/>
    <property type="match status" value="1"/>
</dbReference>
<feature type="compositionally biased region" description="Basic residues" evidence="1">
    <location>
        <begin position="426"/>
        <end position="445"/>
    </location>
</feature>
<dbReference type="SMART" id="SM01292">
    <property type="entry name" value="N1221"/>
    <property type="match status" value="1"/>
</dbReference>
<sequence>MQAEIATRPVVPLEVAPGSSEAVFYWNRSLARRSLFLVWGIDAVYTSSTISLSHHRLETKLNSLSYAVRTMTLYSRAESQVDDLIVAFAPSRAIAGGGVVDRYSARAVMSLIGWHIQLKKIRKPIDGNLVRSTLQFKSVVFAPIGSQSFSFYLAFFSIGDIALFHKRAAGPVPVVTARNSLITHNPFQLSFRYRGVFRLRKSSCLTFPKQREDLNVSDDGSDDGLQDAELRAKLHAQMAKSLGMDIDIEPASCSSVEDLPSGSNTKMEDDAMDVEHNEEAEEDHEEEFLFRLFSKAPATQKVVLEEDTGPTGTGVFVSGRPLSYYMVTNIPAQRKQEYAMASISGDEVQARSHNRFWGLELPWKVTKLTITQKANPAEKVGGDEHRGKRKPGKKQRISLRKRAKEREEKEVAEAKKMADKEEQVKDKKKRMNRLKKLRKRAKAKGQKQTSKGEDGQSDDSGADSAGSEPSRFSGNQHTIRAAILLHDDDLIAETKTNINFGGALFRSSSRPLQKDTMSNAWPSGAAQDGAQPDAPIEDVTDTGEIADLAGEAEQPDLPPVPAPPTTSRPPLQRNILQGVPPAAPMAPPTSNDQPPATDSLSLQQLRHIVAEFNRAEPVAYDFEYTDIGPHAEEIDEWFNYQLTQWTRLNAAQGAFKWHWQHEARSQDSWDDADNDTRTRFVQTAIAGVQSNDAALRSASIGKLVYLVLGRWNDTAMPNATPGDSRSVASISQLQAIKAGVECITSLDGLPVIWEALRNNFELQWSGEPLGQHNSAQEAQDELMSLMTIMYIAIQETLNDPEDMASTYGKLLELNPSLVDYMFTATSKLRWDEQNAMPQTQILLLFWKSILLVFGGTEELEAIKKATNEMGEKAADKKTITASPLDYHVFRQEITSKYPAYVPPRPAIPLEADNTSLLPPFSSQVSRNNGANGIIPAPPQVHNGGTSILDQPVHIATPAPSPPPSPAVGGKGGKKQNYQTNQNFPFMYPPLDASSNYAGGKEAAGIQHALVGRKWEGSDIPASILEAGELFSTRVRMTRATRQLWEERERFLKFERGYNSDYEDDDDIEGLDLNELTLEEQEILKEIKAESRAEEKAKNPVAPKPEIDYGPRPELLSERDRQRLFAVEKFYRDALPHLQSLVIVLLRPILLNVTAIVSQQPQQVPQSMGRGNPGMNGGPATNRQQQEMPGQTLPKPPTPELTLEEVDAARTREITSKAMTGILILLLKWLRVSHVLKFEYMTQLLLDSNYVPLVLKLFAHQDVQQVVDSKIDRVENSFFHFCNLLSQSRDKSSSDEAQEDEDDEEIEESEDEAAPPPIKLRRSLPTQHEDDADSNSDGQASSTRPEVDELGYPLNMQPTEPITDFSRRNFFSLINYLRVMQKICKNKAHRNLLLVQYKSSTILRKSLKVPQPELRLYTLKLFKNQVPYCGRKWRQSNMRVITAIYLHCRPELKDEWLAGSDVDAEVDAALPLEQALRSLTHWLNIRRYPDKIAPDIRAAMRDEQDFFSRELEKLELNWTDGVGDENELEPGEAW</sequence>
<dbReference type="PANTHER" id="PTHR13239">
    <property type="entry name" value="PROTEIN REQUIRED FOR HYPHAL ANASTOMOSIS HAM-2"/>
    <property type="match status" value="1"/>
</dbReference>
<evidence type="ECO:0000259" key="2">
    <source>
        <dbReference type="SMART" id="SM01292"/>
    </source>
</evidence>
<evidence type="ECO:0000313" key="5">
    <source>
        <dbReference type="Proteomes" id="UP000746612"/>
    </source>
</evidence>
<accession>A0A9N8NIF4</accession>
<feature type="compositionally biased region" description="Polar residues" evidence="1">
    <location>
        <begin position="588"/>
        <end position="598"/>
    </location>
</feature>